<name>A0A9P1FIP0_9DINO</name>
<organism evidence="3">
    <name type="scientific">Cladocopium goreaui</name>
    <dbReference type="NCBI Taxonomy" id="2562237"/>
    <lineage>
        <taxon>Eukaryota</taxon>
        <taxon>Sar</taxon>
        <taxon>Alveolata</taxon>
        <taxon>Dinophyceae</taxon>
        <taxon>Suessiales</taxon>
        <taxon>Symbiodiniaceae</taxon>
        <taxon>Cladocopium</taxon>
    </lineage>
</organism>
<dbReference type="PROSITE" id="PS50105">
    <property type="entry name" value="SAM_DOMAIN"/>
    <property type="match status" value="1"/>
</dbReference>
<dbReference type="InterPro" id="IPR001660">
    <property type="entry name" value="SAM"/>
</dbReference>
<proteinExistence type="predicted"/>
<dbReference type="EMBL" id="CAMXCT020000353">
    <property type="protein sequence ID" value="CAL1130958.1"/>
    <property type="molecule type" value="Genomic_DNA"/>
</dbReference>
<reference evidence="4" key="2">
    <citation type="submission" date="2024-04" db="EMBL/GenBank/DDBJ databases">
        <authorList>
            <person name="Chen Y."/>
            <person name="Shah S."/>
            <person name="Dougan E. K."/>
            <person name="Thang M."/>
            <person name="Chan C."/>
        </authorList>
    </citation>
    <scope>NUCLEOTIDE SEQUENCE [LARGE SCALE GENOMIC DNA]</scope>
</reference>
<keyword evidence="6" id="KW-1185">Reference proteome</keyword>
<reference evidence="3" key="1">
    <citation type="submission" date="2022-10" db="EMBL/GenBank/DDBJ databases">
        <authorList>
            <person name="Chen Y."/>
            <person name="Dougan E. K."/>
            <person name="Chan C."/>
            <person name="Rhodes N."/>
            <person name="Thang M."/>
        </authorList>
    </citation>
    <scope>NUCLEOTIDE SEQUENCE</scope>
</reference>
<dbReference type="EMBL" id="CAMXCT010000353">
    <property type="protein sequence ID" value="CAI3977583.1"/>
    <property type="molecule type" value="Genomic_DNA"/>
</dbReference>
<feature type="domain" description="SAM" evidence="2">
    <location>
        <begin position="16"/>
        <end position="81"/>
    </location>
</feature>
<evidence type="ECO:0000313" key="4">
    <source>
        <dbReference type="EMBL" id="CAL1130958.1"/>
    </source>
</evidence>
<feature type="region of interest" description="Disordered" evidence="1">
    <location>
        <begin position="82"/>
        <end position="105"/>
    </location>
</feature>
<dbReference type="EMBL" id="CAMXCT030000353">
    <property type="protein sequence ID" value="CAL4764895.1"/>
    <property type="molecule type" value="Genomic_DNA"/>
</dbReference>
<protein>
    <submittedName>
        <fullName evidence="5">Sodium/calcium exchanger 1</fullName>
    </submittedName>
</protein>
<sequence length="144" mass="16241">MAVAFRLRSRPAISEWTVDQVCDFLETLQLDPAVIDKFRAEAVDGRVLCEVSDEDLSGPPFQLSFGLRKALLKELAQQRKLDNHRRVGERSAGAGPVLVKGQPVEGPKLSHDALERIRKWRLEVSTGRLVPREPPLTDEELDCW</sequence>
<evidence type="ECO:0000313" key="6">
    <source>
        <dbReference type="Proteomes" id="UP001152797"/>
    </source>
</evidence>
<dbReference type="AlphaFoldDB" id="A0A9P1FIP0"/>
<comment type="caution">
    <text evidence="3">The sequence shown here is derived from an EMBL/GenBank/DDBJ whole genome shotgun (WGS) entry which is preliminary data.</text>
</comment>
<evidence type="ECO:0000256" key="1">
    <source>
        <dbReference type="SAM" id="MobiDB-lite"/>
    </source>
</evidence>
<evidence type="ECO:0000259" key="2">
    <source>
        <dbReference type="PROSITE" id="PS50105"/>
    </source>
</evidence>
<dbReference type="Gene3D" id="1.10.150.50">
    <property type="entry name" value="Transcription Factor, Ets-1"/>
    <property type="match status" value="1"/>
</dbReference>
<evidence type="ECO:0000313" key="3">
    <source>
        <dbReference type="EMBL" id="CAI3977583.1"/>
    </source>
</evidence>
<dbReference type="SUPFAM" id="SSF47769">
    <property type="entry name" value="SAM/Pointed domain"/>
    <property type="match status" value="1"/>
</dbReference>
<accession>A0A9P1FIP0</accession>
<dbReference type="OrthoDB" id="73680at2759"/>
<dbReference type="InterPro" id="IPR013761">
    <property type="entry name" value="SAM/pointed_sf"/>
</dbReference>
<evidence type="ECO:0000313" key="5">
    <source>
        <dbReference type="EMBL" id="CAL4764895.1"/>
    </source>
</evidence>
<dbReference type="Proteomes" id="UP001152797">
    <property type="component" value="Unassembled WGS sequence"/>
</dbReference>
<dbReference type="Pfam" id="PF07647">
    <property type="entry name" value="SAM_2"/>
    <property type="match status" value="1"/>
</dbReference>
<gene>
    <name evidence="3" type="ORF">C1SCF055_LOCUS5715</name>
</gene>